<accession>A0ABW7PXQ5</accession>
<evidence type="ECO:0000259" key="8">
    <source>
        <dbReference type="PROSITE" id="PS50113"/>
    </source>
</evidence>
<feature type="transmembrane region" description="Helical" evidence="6">
    <location>
        <begin position="94"/>
        <end position="112"/>
    </location>
</feature>
<dbReference type="SMART" id="SM00086">
    <property type="entry name" value="PAC"/>
    <property type="match status" value="3"/>
</dbReference>
<comment type="caution">
    <text evidence="10">The sequence shown here is derived from an EMBL/GenBank/DDBJ whole genome shotgun (WGS) entry which is preliminary data.</text>
</comment>
<comment type="subcellular location">
    <subcellularLocation>
        <location evidence="1">Cell membrane</location>
        <topology evidence="1">Multi-pass membrane protein</topology>
    </subcellularLocation>
</comment>
<dbReference type="InterPro" id="IPR000700">
    <property type="entry name" value="PAS-assoc_C"/>
</dbReference>
<dbReference type="InterPro" id="IPR001610">
    <property type="entry name" value="PAC"/>
</dbReference>
<dbReference type="InterPro" id="IPR013655">
    <property type="entry name" value="PAS_fold_3"/>
</dbReference>
<dbReference type="InterPro" id="IPR013656">
    <property type="entry name" value="PAS_4"/>
</dbReference>
<dbReference type="PANTHER" id="PTHR44757:SF4">
    <property type="entry name" value="DIGUANYLATE CYCLASE DGCE-RELATED"/>
    <property type="match status" value="1"/>
</dbReference>
<evidence type="ECO:0000313" key="10">
    <source>
        <dbReference type="EMBL" id="MFH8135022.1"/>
    </source>
</evidence>
<dbReference type="NCBIfam" id="TIGR00229">
    <property type="entry name" value="sensory_box"/>
    <property type="match status" value="2"/>
</dbReference>
<dbReference type="CDD" id="cd00130">
    <property type="entry name" value="PAS"/>
    <property type="match status" value="2"/>
</dbReference>
<dbReference type="InterPro" id="IPR043128">
    <property type="entry name" value="Rev_trsase/Diguanyl_cyclase"/>
</dbReference>
<evidence type="ECO:0000259" key="7">
    <source>
        <dbReference type="PROSITE" id="PS50112"/>
    </source>
</evidence>
<dbReference type="InterPro" id="IPR029787">
    <property type="entry name" value="Nucleotide_cyclase"/>
</dbReference>
<dbReference type="EC" id="2.7.7.65" evidence="10"/>
<proteinExistence type="predicted"/>
<feature type="transmembrane region" description="Helical" evidence="6">
    <location>
        <begin position="158"/>
        <end position="178"/>
    </location>
</feature>
<feature type="domain" description="PAS" evidence="7">
    <location>
        <begin position="553"/>
        <end position="627"/>
    </location>
</feature>
<evidence type="ECO:0000256" key="3">
    <source>
        <dbReference type="ARBA" id="ARBA00022692"/>
    </source>
</evidence>
<dbReference type="PANTHER" id="PTHR44757">
    <property type="entry name" value="DIGUANYLATE CYCLASE DGCP"/>
    <property type="match status" value="1"/>
</dbReference>
<dbReference type="Gene3D" id="3.30.450.20">
    <property type="entry name" value="PAS domain"/>
    <property type="match status" value="3"/>
</dbReference>
<dbReference type="InterPro" id="IPR000014">
    <property type="entry name" value="PAS"/>
</dbReference>
<evidence type="ECO:0000313" key="11">
    <source>
        <dbReference type="Proteomes" id="UP001611251"/>
    </source>
</evidence>
<keyword evidence="3 6" id="KW-0812">Transmembrane</keyword>
<dbReference type="GO" id="GO:0052621">
    <property type="term" value="F:diguanylate cyclase activity"/>
    <property type="evidence" value="ECO:0007669"/>
    <property type="project" value="UniProtKB-EC"/>
</dbReference>
<dbReference type="EMBL" id="JBGFSN010000004">
    <property type="protein sequence ID" value="MFH8135022.1"/>
    <property type="molecule type" value="Genomic_DNA"/>
</dbReference>
<dbReference type="SMART" id="SM00267">
    <property type="entry name" value="GGDEF"/>
    <property type="match status" value="1"/>
</dbReference>
<dbReference type="Proteomes" id="UP001611251">
    <property type="component" value="Unassembled WGS sequence"/>
</dbReference>
<feature type="transmembrane region" description="Helical" evidence="6">
    <location>
        <begin position="43"/>
        <end position="60"/>
    </location>
</feature>
<dbReference type="PROSITE" id="PS50113">
    <property type="entry name" value="PAC"/>
    <property type="match status" value="3"/>
</dbReference>
<keyword evidence="5 6" id="KW-0472">Membrane</keyword>
<evidence type="ECO:0000256" key="5">
    <source>
        <dbReference type="ARBA" id="ARBA00023136"/>
    </source>
</evidence>
<evidence type="ECO:0000256" key="6">
    <source>
        <dbReference type="SAM" id="Phobius"/>
    </source>
</evidence>
<reference evidence="10 11" key="1">
    <citation type="submission" date="2024-08" db="EMBL/GenBank/DDBJ databases">
        <title>Pantoea ronii - a newly identified human opportunistic pathogen.</title>
        <authorList>
            <person name="Keidar-Friedman D."/>
            <person name="Sorek N."/>
            <person name="Leshin-Carmel D."/>
            <person name="Tsur A."/>
            <person name="Amsalem M."/>
            <person name="Tolkach D."/>
            <person name="Brosh-Nissimov T."/>
        </authorList>
    </citation>
    <scope>NUCLEOTIDE SEQUENCE [LARGE SCALE GENOMIC DNA]</scope>
    <source>
        <strain evidence="10 11">AA23256</strain>
    </source>
</reference>
<evidence type="ECO:0000259" key="9">
    <source>
        <dbReference type="PROSITE" id="PS50887"/>
    </source>
</evidence>
<dbReference type="SUPFAM" id="SSF55785">
    <property type="entry name" value="PYP-like sensor domain (PAS domain)"/>
    <property type="match status" value="3"/>
</dbReference>
<keyword evidence="2" id="KW-1003">Cell membrane</keyword>
<feature type="transmembrane region" description="Helical" evidence="6">
    <location>
        <begin position="124"/>
        <end position="146"/>
    </location>
</feature>
<keyword evidence="10" id="KW-0808">Transferase</keyword>
<sequence length="862" mass="96798">MPFELFSTWGEGRNRWLTALLIGAVCFLLTLFCLKLVLVSGHISPLWFSTTLMTIVVFRCASRAVPLILVCCMLATALANALMFGLALANLQYALLNGVQAVVGGLLLRALLDRRAPLNSLISWCRFLVSVGIITPLFGALVALWMLNISGQASQHFFYTWIISEVSGMLALGPVLLLWPSLSRPGPRPWLFETLVTLLLTLCASYFSLRFLPWPFTFIIVVLFWCAVRLPKFEAFLLFFANATLISLLLALNLVTITVNNTLFDTVSPWLPFLLVLIPSHMMALVMDAFRQEKNHIAESETRFRHAMEYSAIGMALVSPQGSWLQVNQSLCRTLGYPADELKKLNFQQITHPDDLDNDLHQIEKILSGEIASYTLEKRYFRKNGEIVWARLTVSLVSDAHQQPLYFISQIIDISELKQSEQVNRRLMERITLANEAGGIGVWEWNLVTGEMSWDKRMYALYDVTQHEHPSYDLWLSRLNPCERQHAALTVQQAIEQRSAFNLEFRIDLPQGARYIRTQANRILTQDGRIERMLGICQDITHLRALNEALYQEKERMMITLDSIGEAVISTDDKMRVIFMNPVAEKMSGWTQEEAAGRALSDVLTITQGQEGPAIESQWLQQLPTQKITPDFDEDLVLSNRSGEGFAIYYSIAPLKTLAGEDIGAVMVIQDVSESRKLLKNLSYSASHDMLTRLPNRASFEHQLKRLLKDAADSPHQHVLVFVDLDRFKAVNDNAGHAAGDALLRELSELMLRTLRSSDFLARLGGDEFGLLMPGCDIDQAGNVVQRIVEAVNSYRFQWQGRLYQVGASAGLTQIDAQNCQSSDVLSQADIACYNAKHSGRGQYAIFSPDLAITESQAGGHS</sequence>
<dbReference type="NCBIfam" id="NF007298">
    <property type="entry name" value="PRK09776.1"/>
    <property type="match status" value="1"/>
</dbReference>
<organism evidence="10 11">
    <name type="scientific">Pantoea osteomyelitidis</name>
    <dbReference type="NCBI Taxonomy" id="3230026"/>
    <lineage>
        <taxon>Bacteria</taxon>
        <taxon>Pseudomonadati</taxon>
        <taxon>Pseudomonadota</taxon>
        <taxon>Gammaproteobacteria</taxon>
        <taxon>Enterobacterales</taxon>
        <taxon>Erwiniaceae</taxon>
        <taxon>Pantoea</taxon>
    </lineage>
</organism>
<name>A0ABW7PXQ5_9GAMM</name>
<dbReference type="Pfam" id="PF08447">
    <property type="entry name" value="PAS_3"/>
    <property type="match status" value="2"/>
</dbReference>
<keyword evidence="4 6" id="KW-1133">Transmembrane helix</keyword>
<feature type="domain" description="GGDEF" evidence="9">
    <location>
        <begin position="716"/>
        <end position="849"/>
    </location>
</feature>
<dbReference type="Pfam" id="PF00990">
    <property type="entry name" value="GGDEF"/>
    <property type="match status" value="1"/>
</dbReference>
<dbReference type="SMART" id="SM00091">
    <property type="entry name" value="PAS"/>
    <property type="match status" value="3"/>
</dbReference>
<evidence type="ECO:0000256" key="1">
    <source>
        <dbReference type="ARBA" id="ARBA00004651"/>
    </source>
</evidence>
<dbReference type="Pfam" id="PF05231">
    <property type="entry name" value="MASE1"/>
    <property type="match status" value="1"/>
</dbReference>
<dbReference type="Gene3D" id="2.10.70.100">
    <property type="match status" value="1"/>
</dbReference>
<feature type="transmembrane region" description="Helical" evidence="6">
    <location>
        <begin position="16"/>
        <end position="37"/>
    </location>
</feature>
<dbReference type="RefSeq" id="WP_397215321.1">
    <property type="nucleotide sequence ID" value="NZ_JBGFSN010000004.1"/>
</dbReference>
<keyword evidence="11" id="KW-1185">Reference proteome</keyword>
<feature type="domain" description="PAS" evidence="7">
    <location>
        <begin position="300"/>
        <end position="370"/>
    </location>
</feature>
<feature type="transmembrane region" description="Helical" evidence="6">
    <location>
        <begin position="237"/>
        <end position="258"/>
    </location>
</feature>
<dbReference type="SUPFAM" id="SSF55073">
    <property type="entry name" value="Nucleotide cyclase"/>
    <property type="match status" value="1"/>
</dbReference>
<evidence type="ECO:0000256" key="2">
    <source>
        <dbReference type="ARBA" id="ARBA00022475"/>
    </source>
</evidence>
<dbReference type="Pfam" id="PF08448">
    <property type="entry name" value="PAS_4"/>
    <property type="match status" value="1"/>
</dbReference>
<evidence type="ECO:0000256" key="4">
    <source>
        <dbReference type="ARBA" id="ARBA00022989"/>
    </source>
</evidence>
<dbReference type="NCBIfam" id="TIGR00254">
    <property type="entry name" value="GGDEF"/>
    <property type="match status" value="1"/>
</dbReference>
<dbReference type="PROSITE" id="PS50112">
    <property type="entry name" value="PAS"/>
    <property type="match status" value="2"/>
</dbReference>
<feature type="domain" description="PAC" evidence="8">
    <location>
        <begin position="632"/>
        <end position="684"/>
    </location>
</feature>
<dbReference type="Gene3D" id="3.30.70.270">
    <property type="match status" value="1"/>
</dbReference>
<dbReference type="CDD" id="cd01949">
    <property type="entry name" value="GGDEF"/>
    <property type="match status" value="1"/>
</dbReference>
<dbReference type="InterPro" id="IPR052155">
    <property type="entry name" value="Biofilm_reg_signaling"/>
</dbReference>
<feature type="domain" description="PAC" evidence="8">
    <location>
        <begin position="501"/>
        <end position="552"/>
    </location>
</feature>
<feature type="domain" description="PAC" evidence="8">
    <location>
        <begin position="374"/>
        <end position="426"/>
    </location>
</feature>
<dbReference type="InterPro" id="IPR000160">
    <property type="entry name" value="GGDEF_dom"/>
</dbReference>
<feature type="transmembrane region" description="Helical" evidence="6">
    <location>
        <begin position="213"/>
        <end position="230"/>
    </location>
</feature>
<dbReference type="InterPro" id="IPR007895">
    <property type="entry name" value="MASE1"/>
</dbReference>
<protein>
    <submittedName>
        <fullName evidence="10">Diguanylate cyclase</fullName>
        <ecNumber evidence="10">2.7.7.65</ecNumber>
    </submittedName>
</protein>
<gene>
    <name evidence="10" type="ORF">ABU178_12675</name>
</gene>
<feature type="transmembrane region" description="Helical" evidence="6">
    <location>
        <begin position="67"/>
        <end position="88"/>
    </location>
</feature>
<keyword evidence="10" id="KW-0548">Nucleotidyltransferase</keyword>
<dbReference type="InterPro" id="IPR035965">
    <property type="entry name" value="PAS-like_dom_sf"/>
</dbReference>
<dbReference type="PROSITE" id="PS50887">
    <property type="entry name" value="GGDEF"/>
    <property type="match status" value="1"/>
</dbReference>